<dbReference type="AlphaFoldDB" id="A0AAD9SQ73"/>
<feature type="region of interest" description="Disordered" evidence="1">
    <location>
        <begin position="1"/>
        <end position="55"/>
    </location>
</feature>
<evidence type="ECO:0000313" key="2">
    <source>
        <dbReference type="EMBL" id="KAK2613764.1"/>
    </source>
</evidence>
<dbReference type="Proteomes" id="UP001265746">
    <property type="component" value="Unassembled WGS sequence"/>
</dbReference>
<feature type="region of interest" description="Disordered" evidence="1">
    <location>
        <begin position="183"/>
        <end position="383"/>
    </location>
</feature>
<feature type="compositionally biased region" description="Polar residues" evidence="1">
    <location>
        <begin position="292"/>
        <end position="311"/>
    </location>
</feature>
<evidence type="ECO:0000256" key="1">
    <source>
        <dbReference type="SAM" id="MobiDB-lite"/>
    </source>
</evidence>
<feature type="region of interest" description="Disordered" evidence="1">
    <location>
        <begin position="431"/>
        <end position="458"/>
    </location>
</feature>
<protein>
    <submittedName>
        <fullName evidence="2">Uncharacterized protein</fullName>
    </submittedName>
</protein>
<feature type="compositionally biased region" description="Basic and acidic residues" evidence="1">
    <location>
        <begin position="38"/>
        <end position="55"/>
    </location>
</feature>
<reference evidence="2" key="1">
    <citation type="submission" date="2023-06" db="EMBL/GenBank/DDBJ databases">
        <authorList>
            <person name="Noh H."/>
        </authorList>
    </citation>
    <scope>NUCLEOTIDE SEQUENCE</scope>
    <source>
        <strain evidence="2">DUCC20226</strain>
    </source>
</reference>
<feature type="compositionally biased region" description="Basic and acidic residues" evidence="1">
    <location>
        <begin position="217"/>
        <end position="226"/>
    </location>
</feature>
<feature type="compositionally biased region" description="Polar residues" evidence="1">
    <location>
        <begin position="251"/>
        <end position="266"/>
    </location>
</feature>
<evidence type="ECO:0000313" key="3">
    <source>
        <dbReference type="Proteomes" id="UP001265746"/>
    </source>
</evidence>
<name>A0AAD9SQ73_PHOAM</name>
<dbReference type="EMBL" id="JAUJFL010000001">
    <property type="protein sequence ID" value="KAK2613764.1"/>
    <property type="molecule type" value="Genomic_DNA"/>
</dbReference>
<keyword evidence="3" id="KW-1185">Reference proteome</keyword>
<accession>A0AAD9SQ73</accession>
<comment type="caution">
    <text evidence="2">The sequence shown here is derived from an EMBL/GenBank/DDBJ whole genome shotgun (WGS) entry which is preliminary data.</text>
</comment>
<proteinExistence type="predicted"/>
<feature type="compositionally biased region" description="Polar residues" evidence="1">
    <location>
        <begin position="227"/>
        <end position="241"/>
    </location>
</feature>
<gene>
    <name evidence="2" type="ORF">N8I77_000654</name>
</gene>
<sequence length="465" mass="51808">MSFASSLRKLLPINRPEKGHARRARTIGLSESLQDGAEPFKKSETPISDSRNESADRIVRWNTAIEPSSNTSPSTRSQQLYLAHREKRRLRRSLRESGDYLGVQGINPVTGELDVLTPTTSSASEFASLAQTVADKRSAYETARRQLQAEKMRKWERDKEAIKAEHRNNVRWMKNRSGWSSAIEPALSPIAQSSATTTPRDEESTGTVVRTPSVRHASQDDPEHSRTTGSTPGQSLNNGVTSGLRRKPVPQNAQARTLSSQRSYSDLITVESEFPGEMSPRPPRVGPKPEVTSRQRSASSALNIRSRSTPESDLDPSKPGSMTYGYYTDQQGSQKSEPRGQPPRSSDSRASESRTSSSALENRKSRRKTRSCGITIGGSSYNEARKNTSGKMCLHTHHHHYWILSDSVALQSMPNLRSSRERVPLQKADENRRLAAFPDESDVEGLAEARRPPSRNTNRRYFIEG</sequence>
<organism evidence="2 3">
    <name type="scientific">Phomopsis amygdali</name>
    <name type="common">Fusicoccum amygdali</name>
    <dbReference type="NCBI Taxonomy" id="1214568"/>
    <lineage>
        <taxon>Eukaryota</taxon>
        <taxon>Fungi</taxon>
        <taxon>Dikarya</taxon>
        <taxon>Ascomycota</taxon>
        <taxon>Pezizomycotina</taxon>
        <taxon>Sordariomycetes</taxon>
        <taxon>Sordariomycetidae</taxon>
        <taxon>Diaporthales</taxon>
        <taxon>Diaporthaceae</taxon>
        <taxon>Diaporthe</taxon>
    </lineage>
</organism>